<keyword evidence="3" id="KW-1185">Reference proteome</keyword>
<dbReference type="AlphaFoldDB" id="A0AA36JIC3"/>
<dbReference type="Proteomes" id="UP001178507">
    <property type="component" value="Unassembled WGS sequence"/>
</dbReference>
<evidence type="ECO:0000256" key="1">
    <source>
        <dbReference type="SAM" id="MobiDB-lite"/>
    </source>
</evidence>
<evidence type="ECO:0000313" key="2">
    <source>
        <dbReference type="EMBL" id="CAJ1406772.1"/>
    </source>
</evidence>
<evidence type="ECO:0000313" key="3">
    <source>
        <dbReference type="Proteomes" id="UP001178507"/>
    </source>
</evidence>
<protein>
    <submittedName>
        <fullName evidence="2">Uncharacterized protein</fullName>
    </submittedName>
</protein>
<reference evidence="2" key="1">
    <citation type="submission" date="2023-08" db="EMBL/GenBank/DDBJ databases">
        <authorList>
            <person name="Chen Y."/>
            <person name="Shah S."/>
            <person name="Dougan E. K."/>
            <person name="Thang M."/>
            <person name="Chan C."/>
        </authorList>
    </citation>
    <scope>NUCLEOTIDE SEQUENCE</scope>
</reference>
<dbReference type="EMBL" id="CAUJNA010003645">
    <property type="protein sequence ID" value="CAJ1406772.1"/>
    <property type="molecule type" value="Genomic_DNA"/>
</dbReference>
<accession>A0AA36JIC3</accession>
<feature type="region of interest" description="Disordered" evidence="1">
    <location>
        <begin position="62"/>
        <end position="100"/>
    </location>
</feature>
<name>A0AA36JIC3_9DINO</name>
<sequence length="140" mass="16025">MARRVERLMLGVPLVPRSIVAIRVTCHQDSKVGMDWMHRFLPMLRYGSPMLEFDFRKLQRAVPEEPKEEAAPESSTPETEDKAQEPEETPEAPVDAAREHMELEFSDGTRQMLNMDLYVSSHQVMQRILDVDAEKTLSAG</sequence>
<comment type="caution">
    <text evidence="2">The sequence shown here is derived from an EMBL/GenBank/DDBJ whole genome shotgun (WGS) entry which is preliminary data.</text>
</comment>
<proteinExistence type="predicted"/>
<organism evidence="2 3">
    <name type="scientific">Effrenium voratum</name>
    <dbReference type="NCBI Taxonomy" id="2562239"/>
    <lineage>
        <taxon>Eukaryota</taxon>
        <taxon>Sar</taxon>
        <taxon>Alveolata</taxon>
        <taxon>Dinophyceae</taxon>
        <taxon>Suessiales</taxon>
        <taxon>Symbiodiniaceae</taxon>
        <taxon>Effrenium</taxon>
    </lineage>
</organism>
<gene>
    <name evidence="2" type="ORF">EVOR1521_LOCUS28642</name>
</gene>